<reference evidence="3 4" key="1">
    <citation type="submission" date="2020-08" db="EMBL/GenBank/DDBJ databases">
        <title>Genomic Encyclopedia of Type Strains, Phase IV (KMG-IV): sequencing the most valuable type-strain genomes for metagenomic binning, comparative biology and taxonomic classification.</title>
        <authorList>
            <person name="Goeker M."/>
        </authorList>
    </citation>
    <scope>NUCLEOTIDE SEQUENCE [LARGE SCALE GENOMIC DNA]</scope>
    <source>
        <strain evidence="3 4">DSM 26723</strain>
    </source>
</reference>
<dbReference type="Proteomes" id="UP000588068">
    <property type="component" value="Unassembled WGS sequence"/>
</dbReference>
<comment type="caution">
    <text evidence="3">The sequence shown here is derived from an EMBL/GenBank/DDBJ whole genome shotgun (WGS) entry which is preliminary data.</text>
</comment>
<accession>A0A841HIT3</accession>
<evidence type="ECO:0000256" key="1">
    <source>
        <dbReference type="SAM" id="Phobius"/>
    </source>
</evidence>
<evidence type="ECO:0000313" key="3">
    <source>
        <dbReference type="EMBL" id="MBB6092210.1"/>
    </source>
</evidence>
<dbReference type="InterPro" id="IPR011528">
    <property type="entry name" value="NERD"/>
</dbReference>
<protein>
    <recommendedName>
        <fullName evidence="2">NERD domain-containing protein</fullName>
    </recommendedName>
</protein>
<keyword evidence="1" id="KW-1133">Transmembrane helix</keyword>
<proteinExistence type="predicted"/>
<dbReference type="EMBL" id="JACHHZ010000001">
    <property type="protein sequence ID" value="MBB6092210.1"/>
    <property type="molecule type" value="Genomic_DNA"/>
</dbReference>
<dbReference type="Pfam" id="PF08378">
    <property type="entry name" value="NERD"/>
    <property type="match status" value="1"/>
</dbReference>
<dbReference type="RefSeq" id="WP_184329953.1">
    <property type="nucleotide sequence ID" value="NZ_JACHHZ010000001.1"/>
</dbReference>
<gene>
    <name evidence="3" type="ORF">HNQ60_001056</name>
</gene>
<evidence type="ECO:0000259" key="2">
    <source>
        <dbReference type="Pfam" id="PF08378"/>
    </source>
</evidence>
<evidence type="ECO:0000313" key="4">
    <source>
        <dbReference type="Proteomes" id="UP000588068"/>
    </source>
</evidence>
<feature type="domain" description="NERD" evidence="2">
    <location>
        <begin position="36"/>
        <end position="139"/>
    </location>
</feature>
<feature type="transmembrane region" description="Helical" evidence="1">
    <location>
        <begin position="12"/>
        <end position="29"/>
    </location>
</feature>
<keyword evidence="4" id="KW-1185">Reference proteome</keyword>
<organism evidence="3 4">
    <name type="scientific">Povalibacter uvarum</name>
    <dbReference type="NCBI Taxonomy" id="732238"/>
    <lineage>
        <taxon>Bacteria</taxon>
        <taxon>Pseudomonadati</taxon>
        <taxon>Pseudomonadota</taxon>
        <taxon>Gammaproteobacteria</taxon>
        <taxon>Steroidobacterales</taxon>
        <taxon>Steroidobacteraceae</taxon>
        <taxon>Povalibacter</taxon>
    </lineage>
</organism>
<dbReference type="AlphaFoldDB" id="A0A841HIT3"/>
<name>A0A841HIT3_9GAMM</name>
<keyword evidence="1" id="KW-0472">Membrane</keyword>
<sequence>MPLPTEIPPWAWPVAGALLVIALLVWIFLKIQAYRERRAIDATIASVGYEMLKNVLLPNGNGGQIHVNYVLLTQRGVLVADLLDLPGAVFGGEQMLEWTAIGKKRRYTFANPQHALYDRMAAVKLLIGDVPVEGRVIFTQRGNFPKGKPRNVLRIDDLADEFPVVDKVRGNITAAFGNVWENVKKHAEPNPLAA</sequence>
<keyword evidence="1" id="KW-0812">Transmembrane</keyword>